<evidence type="ECO:0000313" key="1">
    <source>
        <dbReference type="EMBL" id="MEQ2164497.1"/>
    </source>
</evidence>
<protein>
    <submittedName>
        <fullName evidence="1">Uncharacterized protein</fullName>
    </submittedName>
</protein>
<sequence>MSNVLPYTATEDLTCFSYSFTLNQIKTFPGLGQLGEKLNAFFKLSSKSYVYIPSGFDRIGSYSWVSFYELFTIVSWNFGPFLPTELVELGRVLYPCSTTNLFSSAQKCSCGMRCYLFLLFCHV</sequence>
<reference evidence="1 2" key="1">
    <citation type="submission" date="2021-06" db="EMBL/GenBank/DDBJ databases">
        <authorList>
            <person name="Palmer J.M."/>
        </authorList>
    </citation>
    <scope>NUCLEOTIDE SEQUENCE [LARGE SCALE GENOMIC DNA]</scope>
    <source>
        <strain evidence="1 2">GA_2019</strain>
        <tissue evidence="1">Muscle</tissue>
    </source>
</reference>
<name>A0ABV0MZI0_9TELE</name>
<comment type="caution">
    <text evidence="1">The sequence shown here is derived from an EMBL/GenBank/DDBJ whole genome shotgun (WGS) entry which is preliminary data.</text>
</comment>
<dbReference type="Proteomes" id="UP001476798">
    <property type="component" value="Unassembled WGS sequence"/>
</dbReference>
<gene>
    <name evidence="1" type="ORF">GOODEAATRI_007331</name>
</gene>
<organism evidence="1 2">
    <name type="scientific">Goodea atripinnis</name>
    <dbReference type="NCBI Taxonomy" id="208336"/>
    <lineage>
        <taxon>Eukaryota</taxon>
        <taxon>Metazoa</taxon>
        <taxon>Chordata</taxon>
        <taxon>Craniata</taxon>
        <taxon>Vertebrata</taxon>
        <taxon>Euteleostomi</taxon>
        <taxon>Actinopterygii</taxon>
        <taxon>Neopterygii</taxon>
        <taxon>Teleostei</taxon>
        <taxon>Neoteleostei</taxon>
        <taxon>Acanthomorphata</taxon>
        <taxon>Ovalentaria</taxon>
        <taxon>Atherinomorphae</taxon>
        <taxon>Cyprinodontiformes</taxon>
        <taxon>Goodeidae</taxon>
        <taxon>Goodea</taxon>
    </lineage>
</organism>
<evidence type="ECO:0000313" key="2">
    <source>
        <dbReference type="Proteomes" id="UP001476798"/>
    </source>
</evidence>
<proteinExistence type="predicted"/>
<dbReference type="EMBL" id="JAHRIO010020358">
    <property type="protein sequence ID" value="MEQ2164497.1"/>
    <property type="molecule type" value="Genomic_DNA"/>
</dbReference>
<keyword evidence="2" id="KW-1185">Reference proteome</keyword>
<accession>A0ABV0MZI0</accession>